<accession>A0A9X2X7L7</accession>
<feature type="domain" description="Smr" evidence="2">
    <location>
        <begin position="94"/>
        <end position="176"/>
    </location>
</feature>
<dbReference type="Gene3D" id="3.30.1370.110">
    <property type="match status" value="1"/>
</dbReference>
<dbReference type="Proteomes" id="UP001149009">
    <property type="component" value="Unassembled WGS sequence"/>
</dbReference>
<dbReference type="EMBL" id="JAODNV010000004">
    <property type="protein sequence ID" value="MCT8989145.1"/>
    <property type="molecule type" value="Genomic_DNA"/>
</dbReference>
<dbReference type="AlphaFoldDB" id="A0A9X2X7L7"/>
<name>A0A9X2X7L7_9HYPH</name>
<evidence type="ECO:0000313" key="4">
    <source>
        <dbReference type="Proteomes" id="UP001149009"/>
    </source>
</evidence>
<evidence type="ECO:0000259" key="2">
    <source>
        <dbReference type="PROSITE" id="PS50828"/>
    </source>
</evidence>
<evidence type="ECO:0000256" key="1">
    <source>
        <dbReference type="SAM" id="MobiDB-lite"/>
    </source>
</evidence>
<sequence>MKRAGGEHLTAEDRILWSRVARTATPLPGKALLEMEEDAAALSALPPRETRTPDRQPRGQEKTAAGHIHHRPHRLDAQTREKLARGRLDIAGRVDLHGLTQSEAHTLLLSFLGRAFMTGRRYVLVITGKGSTGGEGVLRRAVPQWFAAPPFSAIVGAYGEAARHHGGAGALYVRLRRRRDGR</sequence>
<keyword evidence="4" id="KW-1185">Reference proteome</keyword>
<protein>
    <submittedName>
        <fullName evidence="3">Smr/MutS family protein</fullName>
    </submittedName>
</protein>
<dbReference type="SMART" id="SM00463">
    <property type="entry name" value="SMR"/>
    <property type="match status" value="1"/>
</dbReference>
<dbReference type="PANTHER" id="PTHR35562:SF2">
    <property type="entry name" value="DNA ENDONUCLEASE SMRA-RELATED"/>
    <property type="match status" value="1"/>
</dbReference>
<dbReference type="Pfam" id="PF01713">
    <property type="entry name" value="Smr"/>
    <property type="match status" value="1"/>
</dbReference>
<dbReference type="PANTHER" id="PTHR35562">
    <property type="entry name" value="DNA ENDONUCLEASE SMRA-RELATED"/>
    <property type="match status" value="1"/>
</dbReference>
<evidence type="ECO:0000313" key="3">
    <source>
        <dbReference type="EMBL" id="MCT8989145.1"/>
    </source>
</evidence>
<gene>
    <name evidence="3" type="ORF">NYR54_02375</name>
</gene>
<dbReference type="PROSITE" id="PS50828">
    <property type="entry name" value="SMR"/>
    <property type="match status" value="1"/>
</dbReference>
<dbReference type="SUPFAM" id="SSF160443">
    <property type="entry name" value="SMR domain-like"/>
    <property type="match status" value="1"/>
</dbReference>
<feature type="compositionally biased region" description="Basic and acidic residues" evidence="1">
    <location>
        <begin position="48"/>
        <end position="61"/>
    </location>
</feature>
<proteinExistence type="predicted"/>
<dbReference type="RefSeq" id="WP_261513830.1">
    <property type="nucleotide sequence ID" value="NZ_JAODNV010000004.1"/>
</dbReference>
<dbReference type="InterPro" id="IPR036063">
    <property type="entry name" value="Smr_dom_sf"/>
</dbReference>
<reference evidence="3" key="1">
    <citation type="submission" date="2022-08" db="EMBL/GenBank/DDBJ databases">
        <title>Chelativorans sichuanense sp. nov., a paraffin oil-degrading bacterium isolated from a mixture of oil-based drill cuttings and paddy soil.</title>
        <authorList>
            <person name="Yu J."/>
            <person name="Liu H."/>
            <person name="Chen Q."/>
        </authorList>
    </citation>
    <scope>NUCLEOTIDE SEQUENCE</scope>
    <source>
        <strain evidence="3">SCAU 2101</strain>
    </source>
</reference>
<feature type="region of interest" description="Disordered" evidence="1">
    <location>
        <begin position="42"/>
        <end position="73"/>
    </location>
</feature>
<organism evidence="3 4">
    <name type="scientific">Chelativorans petroleitrophicus</name>
    <dbReference type="NCBI Taxonomy" id="2975484"/>
    <lineage>
        <taxon>Bacteria</taxon>
        <taxon>Pseudomonadati</taxon>
        <taxon>Pseudomonadota</taxon>
        <taxon>Alphaproteobacteria</taxon>
        <taxon>Hyphomicrobiales</taxon>
        <taxon>Phyllobacteriaceae</taxon>
        <taxon>Chelativorans</taxon>
    </lineage>
</organism>
<comment type="caution">
    <text evidence="3">The sequence shown here is derived from an EMBL/GenBank/DDBJ whole genome shotgun (WGS) entry which is preliminary data.</text>
</comment>
<dbReference type="InterPro" id="IPR002625">
    <property type="entry name" value="Smr_dom"/>
</dbReference>